<dbReference type="Pfam" id="PF05699">
    <property type="entry name" value="Dimer_Tnp_hAT"/>
    <property type="match status" value="1"/>
</dbReference>
<dbReference type="SUPFAM" id="SSF53098">
    <property type="entry name" value="Ribonuclease H-like"/>
    <property type="match status" value="1"/>
</dbReference>
<gene>
    <name evidence="7" type="ORF">Purlil1_13032</name>
</gene>
<dbReference type="InterPro" id="IPR008906">
    <property type="entry name" value="HATC_C_dom"/>
</dbReference>
<evidence type="ECO:0000256" key="5">
    <source>
        <dbReference type="ARBA" id="ARBA00023242"/>
    </source>
</evidence>
<keyword evidence="3" id="KW-0863">Zinc-finger</keyword>
<keyword evidence="2" id="KW-0479">Metal-binding</keyword>
<keyword evidence="5" id="KW-0539">Nucleus</keyword>
<evidence type="ECO:0000256" key="1">
    <source>
        <dbReference type="ARBA" id="ARBA00004123"/>
    </source>
</evidence>
<evidence type="ECO:0000256" key="2">
    <source>
        <dbReference type="ARBA" id="ARBA00022723"/>
    </source>
</evidence>
<evidence type="ECO:0000259" key="6">
    <source>
        <dbReference type="Pfam" id="PF05699"/>
    </source>
</evidence>
<dbReference type="PANTHER" id="PTHR46481">
    <property type="entry name" value="ZINC FINGER BED DOMAIN-CONTAINING PROTEIN 4"/>
    <property type="match status" value="1"/>
</dbReference>
<comment type="subcellular location">
    <subcellularLocation>
        <location evidence="1">Nucleus</location>
    </subcellularLocation>
</comment>
<dbReference type="PANTHER" id="PTHR46481:SF10">
    <property type="entry name" value="ZINC FINGER BED DOMAIN-CONTAINING PROTEIN 39"/>
    <property type="match status" value="1"/>
</dbReference>
<evidence type="ECO:0000256" key="4">
    <source>
        <dbReference type="ARBA" id="ARBA00022833"/>
    </source>
</evidence>
<proteinExistence type="predicted"/>
<dbReference type="InterPro" id="IPR052035">
    <property type="entry name" value="ZnF_BED_domain_contain"/>
</dbReference>
<accession>A0ABR0BFK7</accession>
<keyword evidence="8" id="KW-1185">Reference proteome</keyword>
<organism evidence="7 8">
    <name type="scientific">Purpureocillium lilacinum</name>
    <name type="common">Paecilomyces lilacinus</name>
    <dbReference type="NCBI Taxonomy" id="33203"/>
    <lineage>
        <taxon>Eukaryota</taxon>
        <taxon>Fungi</taxon>
        <taxon>Dikarya</taxon>
        <taxon>Ascomycota</taxon>
        <taxon>Pezizomycotina</taxon>
        <taxon>Sordariomycetes</taxon>
        <taxon>Hypocreomycetidae</taxon>
        <taxon>Hypocreales</taxon>
        <taxon>Ophiocordycipitaceae</taxon>
        <taxon>Purpureocillium</taxon>
    </lineage>
</organism>
<reference evidence="7 8" key="1">
    <citation type="journal article" date="2024" name="Microbiol. Resour. Announc.">
        <title>Genome annotations for the ascomycete fungi Trichoderma harzianum, Trichoderma aggressivum, and Purpureocillium lilacinum.</title>
        <authorList>
            <person name="Beijen E.P.W."/>
            <person name="Ohm R.A."/>
        </authorList>
    </citation>
    <scope>NUCLEOTIDE SEQUENCE [LARGE SCALE GENOMIC DNA]</scope>
    <source>
        <strain evidence="7 8">CBS 150709</strain>
    </source>
</reference>
<evidence type="ECO:0000313" key="8">
    <source>
        <dbReference type="Proteomes" id="UP001287286"/>
    </source>
</evidence>
<dbReference type="Proteomes" id="UP001287286">
    <property type="component" value="Unassembled WGS sequence"/>
</dbReference>
<keyword evidence="4" id="KW-0862">Zinc</keyword>
<evidence type="ECO:0000313" key="7">
    <source>
        <dbReference type="EMBL" id="KAK4073362.1"/>
    </source>
</evidence>
<sequence length="622" mass="71599">MSRKLDEVYNSKKSVVRQELQDALTKIHLGFDLWTSPNRHAIMAVTAHFLDRQGHHQVRLLALRRQLGSHGGENLAVTLLEVVDEWQIQDRIGCVVSDNATTNDCCLQQLYKTIDPEMRPADIRARRMRCYGHVLNLVARAFLYGEDFETFEAESQVYGLLSRQEEDLRHWRKKGPIGKLHNVVKFIRSSPQSSELFKKVAHENDEAQGFRLAAESTAELEVVMNNDTRWNSTYLMISRALLKQGDIRAFFIHPDVEGSLPQEDILTADDWRLLAEIKHVLEPFYLQTMRAQGWGKGDGHGRLWEVMTGIEYLLEHLENWKLFYDDVTEDMVEKTARQCGLHLGPGRRRFSQLAEQKLGASRRQTPGGSIPEHARQEYARVRSSCASRAREIGKDHRHYLRLCITTAWQKLNEYYTKLGESPLFSAAIILHPALGMKYLEMNWESEEQLVWVRDARAGLSRYFERWYRTSQPPEPYDQLTKATEESAVTVKSHEESEFRQWVKSRMARPASTDSEIERYIRMEPQETENPVDWWLAHQSAFPILSQLALDILAIPAMSTDCERSFSLAKLSLTSQRLSMSPTTLEALQCLKNWTRYGAVKLGTAKWCPKSRDSGLGDTSDGE</sequence>
<evidence type="ECO:0000256" key="3">
    <source>
        <dbReference type="ARBA" id="ARBA00022771"/>
    </source>
</evidence>
<name>A0ABR0BFK7_PURLI</name>
<dbReference type="EMBL" id="JAWRVI010000158">
    <property type="protein sequence ID" value="KAK4073362.1"/>
    <property type="molecule type" value="Genomic_DNA"/>
</dbReference>
<comment type="caution">
    <text evidence="7">The sequence shown here is derived from an EMBL/GenBank/DDBJ whole genome shotgun (WGS) entry which is preliminary data.</text>
</comment>
<dbReference type="InterPro" id="IPR012337">
    <property type="entry name" value="RNaseH-like_sf"/>
</dbReference>
<protein>
    <recommendedName>
        <fullName evidence="6">HAT C-terminal dimerisation domain-containing protein</fullName>
    </recommendedName>
</protein>
<feature type="domain" description="HAT C-terminal dimerisation" evidence="6">
    <location>
        <begin position="517"/>
        <end position="593"/>
    </location>
</feature>